<name>A0A3B6PPT4_WHEAT</name>
<proteinExistence type="predicted"/>
<gene>
    <name evidence="2" type="primary">LOC123134623</name>
</gene>
<evidence type="ECO:0000313" key="3">
    <source>
        <dbReference type="Proteomes" id="UP000019116"/>
    </source>
</evidence>
<dbReference type="AlphaFoldDB" id="A0A3B6PPT4"/>
<feature type="transmembrane region" description="Helical" evidence="1">
    <location>
        <begin position="66"/>
        <end position="86"/>
    </location>
</feature>
<dbReference type="EnsemblPlants" id="TraesCS6B02G356700.1">
    <property type="protein sequence ID" value="TraesCS6B02G356700.1"/>
    <property type="gene ID" value="TraesCS6B02G356700"/>
</dbReference>
<keyword evidence="1" id="KW-1133">Transmembrane helix</keyword>
<dbReference type="RefSeq" id="XP_044409775.1">
    <property type="nucleotide sequence ID" value="XM_044553840.1"/>
</dbReference>
<evidence type="ECO:0000256" key="1">
    <source>
        <dbReference type="SAM" id="Phobius"/>
    </source>
</evidence>
<accession>A0A3B6PPT4</accession>
<feature type="transmembrane region" description="Helical" evidence="1">
    <location>
        <begin position="123"/>
        <end position="139"/>
    </location>
</feature>
<keyword evidence="1" id="KW-0472">Membrane</keyword>
<dbReference type="Gramene" id="TraesNOR6B03G03632810.1">
    <property type="protein sequence ID" value="TraesNOR6B03G03632810.1"/>
    <property type="gene ID" value="TraesNOR6B03G03632810"/>
</dbReference>
<evidence type="ECO:0000313" key="2">
    <source>
        <dbReference type="EnsemblPlants" id="TraesCS6B02G356700.1"/>
    </source>
</evidence>
<feature type="transmembrane region" description="Helical" evidence="1">
    <location>
        <begin position="93"/>
        <end position="111"/>
    </location>
</feature>
<keyword evidence="1" id="KW-0812">Transmembrane</keyword>
<dbReference type="OrthoDB" id="695466at2759"/>
<keyword evidence="3" id="KW-1185">Reference proteome</keyword>
<reference evidence="2" key="1">
    <citation type="submission" date="2018-08" db="EMBL/GenBank/DDBJ databases">
        <authorList>
            <person name="Rossello M."/>
        </authorList>
    </citation>
    <scope>NUCLEOTIDE SEQUENCE [LARGE SCALE GENOMIC DNA]</scope>
    <source>
        <strain evidence="2">cv. Chinese Spring</strain>
    </source>
</reference>
<sequence>MDHKTAARPESVRAFALARATVVVFALATAADYVLDRYHLCSSHSQASFILPCVRVTAAAAAEWRALWLAMVCCAVLEVTVAALALRHPRRALALAYLQLALTIVRHYMYVRALRILLAADPGYHLTLICIASISCFIARDATSFMFMDLLLGGEE</sequence>
<organism evidence="2">
    <name type="scientific">Triticum aestivum</name>
    <name type="common">Wheat</name>
    <dbReference type="NCBI Taxonomy" id="4565"/>
    <lineage>
        <taxon>Eukaryota</taxon>
        <taxon>Viridiplantae</taxon>
        <taxon>Streptophyta</taxon>
        <taxon>Embryophyta</taxon>
        <taxon>Tracheophyta</taxon>
        <taxon>Spermatophyta</taxon>
        <taxon>Magnoliopsida</taxon>
        <taxon>Liliopsida</taxon>
        <taxon>Poales</taxon>
        <taxon>Poaceae</taxon>
        <taxon>BOP clade</taxon>
        <taxon>Pooideae</taxon>
        <taxon>Triticodae</taxon>
        <taxon>Triticeae</taxon>
        <taxon>Triticinae</taxon>
        <taxon>Triticum</taxon>
    </lineage>
</organism>
<dbReference type="KEGG" id="taes:123134623"/>
<reference evidence="2" key="2">
    <citation type="submission" date="2018-10" db="UniProtKB">
        <authorList>
            <consortium name="EnsemblPlants"/>
        </authorList>
    </citation>
    <scope>IDENTIFICATION</scope>
</reference>
<dbReference type="OMA" id="YARAVCI"/>
<protein>
    <submittedName>
        <fullName evidence="2">Uncharacterized protein</fullName>
    </submittedName>
</protein>
<dbReference type="Gramene" id="TraesCS6B02G356700.1">
    <property type="protein sequence ID" value="TraesCS6B02G356700.1"/>
    <property type="gene ID" value="TraesCS6B02G356700"/>
</dbReference>
<dbReference type="GeneID" id="123134623"/>
<dbReference type="Proteomes" id="UP000019116">
    <property type="component" value="Chromosome 6B"/>
</dbReference>
<dbReference type="Gramene" id="TraesCS6B03G1004900.1">
    <property type="protein sequence ID" value="TraesCS6B03G1004900.1.CDS"/>
    <property type="gene ID" value="TraesCS6B03G1004900"/>
</dbReference>